<proteinExistence type="predicted"/>
<evidence type="ECO:0000313" key="2">
    <source>
        <dbReference type="EMBL" id="AWV07106.1"/>
    </source>
</evidence>
<dbReference type="OrthoDB" id="826511at2"/>
<reference evidence="2 3" key="1">
    <citation type="submission" date="2018-05" db="EMBL/GenBank/DDBJ databases">
        <title>The complete genome of Lysobacter maris HZ9B, a marine bacterium antagonistic against terrestrial plant pathogens.</title>
        <authorList>
            <person name="Zhang X.-Q."/>
        </authorList>
    </citation>
    <scope>NUCLEOTIDE SEQUENCE [LARGE SCALE GENOMIC DNA]</scope>
    <source>
        <strain evidence="2 3">HZ9B</strain>
    </source>
</reference>
<dbReference type="EMBL" id="CP029843">
    <property type="protein sequence ID" value="AWV07106.1"/>
    <property type="molecule type" value="Genomic_DNA"/>
</dbReference>
<feature type="transmembrane region" description="Helical" evidence="1">
    <location>
        <begin position="50"/>
        <end position="70"/>
    </location>
</feature>
<dbReference type="Pfam" id="PF09980">
    <property type="entry name" value="DUF2214"/>
    <property type="match status" value="1"/>
</dbReference>
<accession>A0A2U9T352</accession>
<gene>
    <name evidence="2" type="ORF">C9I47_1405</name>
</gene>
<keyword evidence="1" id="KW-0472">Membrane</keyword>
<feature type="transmembrane region" description="Helical" evidence="1">
    <location>
        <begin position="6"/>
        <end position="29"/>
    </location>
</feature>
<feature type="transmembrane region" description="Helical" evidence="1">
    <location>
        <begin position="82"/>
        <end position="103"/>
    </location>
</feature>
<dbReference type="AlphaFoldDB" id="A0A2U9T352"/>
<name>A0A2U9T352_9GAMM</name>
<dbReference type="RefSeq" id="WP_111266205.1">
    <property type="nucleotide sequence ID" value="NZ_CP029843.1"/>
</dbReference>
<protein>
    <recommendedName>
        <fullName evidence="4">DUF2214 family protein</fullName>
    </recommendedName>
</protein>
<evidence type="ECO:0008006" key="4">
    <source>
        <dbReference type="Google" id="ProtNLM"/>
    </source>
</evidence>
<dbReference type="InterPro" id="IPR018706">
    <property type="entry name" value="DUF2214_membrane"/>
</dbReference>
<organism evidence="2 3">
    <name type="scientific">Marilutibacter maris</name>
    <dbReference type="NCBI Taxonomy" id="1605891"/>
    <lineage>
        <taxon>Bacteria</taxon>
        <taxon>Pseudomonadati</taxon>
        <taxon>Pseudomonadota</taxon>
        <taxon>Gammaproteobacteria</taxon>
        <taxon>Lysobacterales</taxon>
        <taxon>Lysobacteraceae</taxon>
        <taxon>Marilutibacter</taxon>
    </lineage>
</organism>
<keyword evidence="1" id="KW-0812">Transmembrane</keyword>
<evidence type="ECO:0000256" key="1">
    <source>
        <dbReference type="SAM" id="Phobius"/>
    </source>
</evidence>
<keyword evidence="3" id="KW-1185">Reference proteome</keyword>
<dbReference type="KEGG" id="lmb:C9I47_1405"/>
<evidence type="ECO:0000313" key="3">
    <source>
        <dbReference type="Proteomes" id="UP000249447"/>
    </source>
</evidence>
<dbReference type="Proteomes" id="UP000249447">
    <property type="component" value="Chromosome"/>
</dbReference>
<keyword evidence="1" id="KW-1133">Transmembrane helix</keyword>
<sequence length="155" mass="16826">MLVDLLLAAIHHLLVFGLIAMLVTESVLLRGHADDGAIDSRTAGRLARLDGGYGACAVLLLGVGVLRLIYGVKGYDFYLHNPWFHAKIGLYVLTGLLSALPTLNFMRWRRALRSDPAFVPAVADVARARLIVRLELVAIALIFVLAAAMARYGGF</sequence>
<feature type="transmembrane region" description="Helical" evidence="1">
    <location>
        <begin position="136"/>
        <end position="154"/>
    </location>
</feature>